<feature type="domain" description="Peptidase S26" evidence="6">
    <location>
        <begin position="16"/>
        <end position="87"/>
    </location>
</feature>
<dbReference type="Proteomes" id="UP000182573">
    <property type="component" value="Unassembled WGS sequence"/>
</dbReference>
<dbReference type="NCBIfam" id="TIGR02228">
    <property type="entry name" value="sigpep_I_arch"/>
    <property type="match status" value="1"/>
</dbReference>
<keyword evidence="2 5" id="KW-0812">Transmembrane</keyword>
<dbReference type="InterPro" id="IPR001733">
    <property type="entry name" value="Peptidase_S26B"/>
</dbReference>
<feature type="transmembrane region" description="Helical" evidence="5">
    <location>
        <begin position="333"/>
        <end position="355"/>
    </location>
</feature>
<evidence type="ECO:0000256" key="4">
    <source>
        <dbReference type="ARBA" id="ARBA00023136"/>
    </source>
</evidence>
<evidence type="ECO:0000313" key="8">
    <source>
        <dbReference type="Proteomes" id="UP000182573"/>
    </source>
</evidence>
<name>A0A1H2Q2N8_HALVA</name>
<dbReference type="InterPro" id="IPR019533">
    <property type="entry name" value="Peptidase_S26"/>
</dbReference>
<dbReference type="CDD" id="cd06530">
    <property type="entry name" value="S26_SPase_I"/>
    <property type="match status" value="1"/>
</dbReference>
<accession>A0A1H2Q2N8</accession>
<evidence type="ECO:0000259" key="6">
    <source>
        <dbReference type="Pfam" id="PF10502"/>
    </source>
</evidence>
<evidence type="ECO:0000256" key="1">
    <source>
        <dbReference type="ARBA" id="ARBA00004370"/>
    </source>
</evidence>
<dbReference type="Pfam" id="PF10502">
    <property type="entry name" value="Peptidase_S26"/>
    <property type="match status" value="1"/>
</dbReference>
<keyword evidence="4 5" id="KW-0472">Membrane</keyword>
<evidence type="ECO:0000313" key="7">
    <source>
        <dbReference type="EMBL" id="SDW00954.1"/>
    </source>
</evidence>
<dbReference type="EMBL" id="FNOF01000001">
    <property type="protein sequence ID" value="SDW00954.1"/>
    <property type="molecule type" value="Genomic_DNA"/>
</dbReference>
<protein>
    <submittedName>
        <fullName evidence="7">Signal peptidase, endoplasmic reticulum-type</fullName>
    </submittedName>
</protein>
<keyword evidence="3 5" id="KW-1133">Transmembrane helix</keyword>
<evidence type="ECO:0000256" key="5">
    <source>
        <dbReference type="SAM" id="Phobius"/>
    </source>
</evidence>
<dbReference type="SUPFAM" id="SSF51306">
    <property type="entry name" value="LexA/Signal peptidase"/>
    <property type="match status" value="1"/>
</dbReference>
<comment type="subcellular location">
    <subcellularLocation>
        <location evidence="1">Membrane</location>
    </subcellularLocation>
</comment>
<feature type="transmembrane region" description="Helical" evidence="5">
    <location>
        <begin position="12"/>
        <end position="37"/>
    </location>
</feature>
<organism evidence="7 8">
    <name type="scientific">Haloarcula vallismortis</name>
    <name type="common">Halobacterium vallismortis</name>
    <dbReference type="NCBI Taxonomy" id="28442"/>
    <lineage>
        <taxon>Archaea</taxon>
        <taxon>Methanobacteriati</taxon>
        <taxon>Methanobacteriota</taxon>
        <taxon>Stenosarchaea group</taxon>
        <taxon>Halobacteria</taxon>
        <taxon>Halobacteriales</taxon>
        <taxon>Haloarculaceae</taxon>
        <taxon>Haloarcula</taxon>
    </lineage>
</organism>
<dbReference type="AlphaFoldDB" id="A0A1H2Q2N8"/>
<gene>
    <name evidence="7" type="ORF">SAMN05443574_1018</name>
</gene>
<feature type="transmembrane region" description="Helical" evidence="5">
    <location>
        <begin position="164"/>
        <end position="188"/>
    </location>
</feature>
<proteinExistence type="predicted"/>
<sequence>MLRTYVTRGLTIAGFVLVLTLIVGALVGQPVLLSFVVSGSMSPTIQQGDGFVAIPAQAAGDIEQGDVIVFQSQEIRGGELTTHRVVGETERGYITRGDANPFTDQDGAEPPVTDSQIVAIAWQPGGQVVTIPNLGTAILAGRVVVTNILTAVTTVLGVEGAAESWQAGTVMLVSGVILFAISLGSGVVNGSSRERARSRGQDTFDPRYAALFLTAIIIVPANIAMVAPSSTHQIPSGEIAAGNNIAPGDPVEATLVANNEDALVTMLVVFNASGRTTIENRWLDVPGGETDSTALYAPAPPRGEQKVVTVSEHRYIVLLPPTVIIAMHDIHPLVALGVINAALTVAVLAFVIGLLGTEKRRVRDSDRDISLYLRLKRRLL</sequence>
<dbReference type="GO" id="GO:0004252">
    <property type="term" value="F:serine-type endopeptidase activity"/>
    <property type="evidence" value="ECO:0007669"/>
    <property type="project" value="InterPro"/>
</dbReference>
<evidence type="ECO:0000256" key="2">
    <source>
        <dbReference type="ARBA" id="ARBA00022692"/>
    </source>
</evidence>
<dbReference type="GO" id="GO:0016020">
    <property type="term" value="C:membrane"/>
    <property type="evidence" value="ECO:0007669"/>
    <property type="project" value="UniProtKB-SubCell"/>
</dbReference>
<reference evidence="7 8" key="1">
    <citation type="submission" date="2016-10" db="EMBL/GenBank/DDBJ databases">
        <authorList>
            <person name="de Groot N.N."/>
        </authorList>
    </citation>
    <scope>NUCLEOTIDE SEQUENCE [LARGE SCALE GENOMIC DNA]</scope>
    <source>
        <strain evidence="7 8">DSM 3756</strain>
    </source>
</reference>
<dbReference type="GO" id="GO:0006465">
    <property type="term" value="P:signal peptide processing"/>
    <property type="evidence" value="ECO:0007669"/>
    <property type="project" value="InterPro"/>
</dbReference>
<dbReference type="InterPro" id="IPR036286">
    <property type="entry name" value="LexA/Signal_pep-like_sf"/>
</dbReference>
<dbReference type="STRING" id="28442.SAMN05443574_1018"/>
<feature type="transmembrane region" description="Helical" evidence="5">
    <location>
        <begin position="139"/>
        <end position="158"/>
    </location>
</feature>
<evidence type="ECO:0000256" key="3">
    <source>
        <dbReference type="ARBA" id="ARBA00022989"/>
    </source>
</evidence>
<feature type="transmembrane region" description="Helical" evidence="5">
    <location>
        <begin position="208"/>
        <end position="227"/>
    </location>
</feature>